<accession>A0A7Y3T3P9</accession>
<evidence type="ECO:0000313" key="1">
    <source>
        <dbReference type="EMBL" id="NNU78709.1"/>
    </source>
</evidence>
<proteinExistence type="predicted"/>
<dbReference type="RefSeq" id="WP_153882483.1">
    <property type="nucleotide sequence ID" value="NZ_CP077610.1"/>
</dbReference>
<protein>
    <submittedName>
        <fullName evidence="1">Uncharacterized protein</fullName>
    </submittedName>
</protein>
<gene>
    <name evidence="1" type="ORF">HLQ16_22750</name>
</gene>
<name>A0A7Y3T3P9_9CLOT</name>
<organism evidence="1 2">
    <name type="scientific">Clostridium estertheticum</name>
    <dbReference type="NCBI Taxonomy" id="238834"/>
    <lineage>
        <taxon>Bacteria</taxon>
        <taxon>Bacillati</taxon>
        <taxon>Bacillota</taxon>
        <taxon>Clostridia</taxon>
        <taxon>Eubacteriales</taxon>
        <taxon>Clostridiaceae</taxon>
        <taxon>Clostridium</taxon>
    </lineage>
</organism>
<evidence type="ECO:0000313" key="2">
    <source>
        <dbReference type="Proteomes" id="UP000531659"/>
    </source>
</evidence>
<dbReference type="AlphaFoldDB" id="A0A7Y3T3P9"/>
<comment type="caution">
    <text evidence="1">The sequence shown here is derived from an EMBL/GenBank/DDBJ whole genome shotgun (WGS) entry which is preliminary data.</text>
</comment>
<sequence length="58" mass="6997">MKQIFIRIKKGDNFYNKDMMDSTCVERMDWYNTLSKGQIMSVLEEFVNNNISKENNFH</sequence>
<dbReference type="EMBL" id="JABEYB010000031">
    <property type="protein sequence ID" value="NNU78709.1"/>
    <property type="molecule type" value="Genomic_DNA"/>
</dbReference>
<dbReference type="Proteomes" id="UP000531659">
    <property type="component" value="Unassembled WGS sequence"/>
</dbReference>
<dbReference type="GeneID" id="83594114"/>
<reference evidence="1 2" key="1">
    <citation type="submission" date="2020-05" db="EMBL/GenBank/DDBJ databases">
        <title>Complete genome of Clostridium estertheticum subspecies estertheticum, isolated from Vacuum packed lamb meat from New Zealand imported to Switzerland.</title>
        <authorList>
            <person name="Wambui J."/>
            <person name="Stevens M.J.A."/>
            <person name="Stephan R."/>
        </authorList>
    </citation>
    <scope>NUCLEOTIDE SEQUENCE [LARGE SCALE GENOMIC DNA]</scope>
    <source>
        <strain evidence="1 2">CEST001</strain>
    </source>
</reference>